<dbReference type="Proteomes" id="UP000019478">
    <property type="component" value="Unassembled WGS sequence"/>
</dbReference>
<dbReference type="EMBL" id="AMGY01000008">
    <property type="protein sequence ID" value="EXJ79371.1"/>
    <property type="molecule type" value="Genomic_DNA"/>
</dbReference>
<dbReference type="RefSeq" id="XP_007737159.1">
    <property type="nucleotide sequence ID" value="XM_007738969.1"/>
</dbReference>
<dbReference type="Gene3D" id="3.30.70.100">
    <property type="match status" value="1"/>
</dbReference>
<dbReference type="HOGENOM" id="CLU_085773_0_0_1"/>
<dbReference type="PANTHER" id="PTHR40257">
    <property type="match status" value="1"/>
</dbReference>
<dbReference type="GeneID" id="19172959"/>
<keyword evidence="2" id="KW-1185">Reference proteome</keyword>
<dbReference type="AlphaFoldDB" id="W9XQZ3"/>
<proteinExistence type="predicted"/>
<comment type="caution">
    <text evidence="1">The sequence shown here is derived from an EMBL/GenBank/DDBJ whole genome shotgun (WGS) entry which is preliminary data.</text>
</comment>
<gene>
    <name evidence="1" type="ORF">A1O3_08873</name>
</gene>
<name>W9XQZ3_9EURO</name>
<organism evidence="1 2">
    <name type="scientific">Capronia epimyces CBS 606.96</name>
    <dbReference type="NCBI Taxonomy" id="1182542"/>
    <lineage>
        <taxon>Eukaryota</taxon>
        <taxon>Fungi</taxon>
        <taxon>Dikarya</taxon>
        <taxon>Ascomycota</taxon>
        <taxon>Pezizomycotina</taxon>
        <taxon>Eurotiomycetes</taxon>
        <taxon>Chaetothyriomycetidae</taxon>
        <taxon>Chaetothyriales</taxon>
        <taxon>Herpotrichiellaceae</taxon>
        <taxon>Capronia</taxon>
    </lineage>
</organism>
<dbReference type="OrthoDB" id="265717at2759"/>
<evidence type="ECO:0000313" key="2">
    <source>
        <dbReference type="Proteomes" id="UP000019478"/>
    </source>
</evidence>
<reference evidence="1 2" key="1">
    <citation type="submission" date="2013-03" db="EMBL/GenBank/DDBJ databases">
        <title>The Genome Sequence of Capronia epimyces CBS 606.96.</title>
        <authorList>
            <consortium name="The Broad Institute Genomics Platform"/>
            <person name="Cuomo C."/>
            <person name="de Hoog S."/>
            <person name="Gorbushina A."/>
            <person name="Walker B."/>
            <person name="Young S.K."/>
            <person name="Zeng Q."/>
            <person name="Gargeya S."/>
            <person name="Fitzgerald M."/>
            <person name="Haas B."/>
            <person name="Abouelleil A."/>
            <person name="Allen A.W."/>
            <person name="Alvarado L."/>
            <person name="Arachchi H.M."/>
            <person name="Berlin A.M."/>
            <person name="Chapman S.B."/>
            <person name="Gainer-Dewar J."/>
            <person name="Goldberg J."/>
            <person name="Griggs A."/>
            <person name="Gujja S."/>
            <person name="Hansen M."/>
            <person name="Howarth C."/>
            <person name="Imamovic A."/>
            <person name="Ireland A."/>
            <person name="Larimer J."/>
            <person name="McCowan C."/>
            <person name="Murphy C."/>
            <person name="Pearson M."/>
            <person name="Poon T.W."/>
            <person name="Priest M."/>
            <person name="Roberts A."/>
            <person name="Saif S."/>
            <person name="Shea T."/>
            <person name="Sisk P."/>
            <person name="Sykes S."/>
            <person name="Wortman J."/>
            <person name="Nusbaum C."/>
            <person name="Birren B."/>
        </authorList>
    </citation>
    <scope>NUCLEOTIDE SEQUENCE [LARGE SCALE GENOMIC DNA]</scope>
    <source>
        <strain evidence="1 2">CBS 606.96</strain>
    </source>
</reference>
<accession>W9XQZ3</accession>
<dbReference type="PANTHER" id="PTHR40257:SF1">
    <property type="entry name" value="DUF1330 DOMAIN-CONTAINING PROTEIN"/>
    <property type="match status" value="1"/>
</dbReference>
<protein>
    <submittedName>
        <fullName evidence="1">Uncharacterized protein</fullName>
    </submittedName>
</protein>
<evidence type="ECO:0000313" key="1">
    <source>
        <dbReference type="EMBL" id="EXJ79371.1"/>
    </source>
</evidence>
<sequence>MPLATIHLISLTASSSIASFIDSLRSTGLQTLVVSKVVRWIITPSKNDVHALLSPPKPWDLLVILLGADTAALPASVAAQVEGHWTVTTGIPSRLTSDFARTNAAILHPDAASVPPLTGALDQPRFGDTAQTLELSRELAGWIRGFAATRAGKSPLSMLNLLAFRPGLKPSYLRYGKAFAESIGRRRGGVAKLVGNVVATAHTSQPDQKSDQKSGTAGAGAAWDEFALASYPSILHFADMLASHDYQAVNLGYRVPALEDTFILCTSEIEVEDLLAGKQHPGGGGGTAKL</sequence>
<dbReference type="eggNOG" id="ENOG502RYGD">
    <property type="taxonomic scope" value="Eukaryota"/>
</dbReference>